<evidence type="ECO:0000313" key="1">
    <source>
        <dbReference type="EMBL" id="SNZ12354.1"/>
    </source>
</evidence>
<protein>
    <submittedName>
        <fullName evidence="1">Uncharacterized protein</fullName>
    </submittedName>
</protein>
<reference evidence="1 2" key="1">
    <citation type="submission" date="2017-09" db="EMBL/GenBank/DDBJ databases">
        <authorList>
            <person name="Ehlers B."/>
            <person name="Leendertz F.H."/>
        </authorList>
    </citation>
    <scope>NUCLEOTIDE SEQUENCE [LARGE SCALE GENOMIC DNA]</scope>
    <source>
        <strain evidence="1 2">DSM 27208</strain>
    </source>
</reference>
<dbReference type="AlphaFoldDB" id="A0A285NS56"/>
<organism evidence="1 2">
    <name type="scientific">Natronoarchaeum philippinense</name>
    <dbReference type="NCBI Taxonomy" id="558529"/>
    <lineage>
        <taxon>Archaea</taxon>
        <taxon>Methanobacteriati</taxon>
        <taxon>Methanobacteriota</taxon>
        <taxon>Stenosarchaea group</taxon>
        <taxon>Halobacteria</taxon>
        <taxon>Halobacteriales</taxon>
        <taxon>Natronoarchaeaceae</taxon>
    </lineage>
</organism>
<accession>A0A285NS56</accession>
<name>A0A285NS56_NATPI</name>
<proteinExistence type="predicted"/>
<dbReference type="EMBL" id="OBEJ01000002">
    <property type="protein sequence ID" value="SNZ12354.1"/>
    <property type="molecule type" value="Genomic_DNA"/>
</dbReference>
<keyword evidence="2" id="KW-1185">Reference proteome</keyword>
<sequence length="293" mass="33263">MFTEFELNEVSSDKDHDHVLVATDVPDEADEMETYRCWEAADEPFLLAIEDDAPEAAVEVAESEGWEVTFCSELERERVKRVQAEVTEQTVYYAEEPPEERFIPIGRRRAKRFLESRGVWSRAAKLNDSWLYPELEEFVAVFDEVDESGEAARVAWRARELDASDIDLLLEGQDPQEIGEQPRRSIDELAEVIDENSPIGTRESEIMACYLHGIDSHAEMAEQLDDVSRGAISSSAYHLEDKVDGMAWLFINVIANVPEENRPDAVNEMLDAVQTGDPIAHDEMQLDGETLLR</sequence>
<gene>
    <name evidence="1" type="ORF">SAMN06269185_1646</name>
</gene>
<dbReference type="Proteomes" id="UP000219453">
    <property type="component" value="Unassembled WGS sequence"/>
</dbReference>
<evidence type="ECO:0000313" key="2">
    <source>
        <dbReference type="Proteomes" id="UP000219453"/>
    </source>
</evidence>